<gene>
    <name evidence="8" type="ORF">MNBD_IGNAVI01-2449</name>
</gene>
<feature type="transmembrane region" description="Helical" evidence="5">
    <location>
        <begin position="6"/>
        <end position="27"/>
    </location>
</feature>
<evidence type="ECO:0000259" key="6">
    <source>
        <dbReference type="Pfam" id="PF13360"/>
    </source>
</evidence>
<dbReference type="AlphaFoldDB" id="A0A3B1C3J9"/>
<protein>
    <submittedName>
        <fullName evidence="8">Uncharacterized protein</fullName>
    </submittedName>
</protein>
<sequence>MKSYKIIILIGKSLLMLILLTATLFANKGEKLWSLKMAGINIDASAAIGDVDRDGYSDLVVGSTMGEVVVLDGYGRIIWETDLEDKISIAPTLMDVTGDPGLEVLVLTLSGKIFCLDGLTGAILWEDSTLGTIKWASMTVIAADINSDGNNEIITADEKGKLVCLNGNGKKLWEYNEPEGIGSAPAIGDLDGDGKVEIVIASEESPIICLNNEGEEQWRFKPEGDVLASGRKREVAAPVIWDIDGDGSKEILTGMGFELAAVNSKGKLVWSFPMKNRIDSGISIADADGDGEVEIYAVDLSGNLVCVKADGKSKWSTILPGKARRAPTIADVNGDGVTEILVAGYSSKMMIFNPTGEIEEEIAVKGGTNAAPVVADLLGDGGLCTVVPEISGNLVVYRWKPVIDNPKMLWPEYRAWASRTASEFSQNKSDKNVIDKKAYRVNQKDLANDLSEIKKAQDELKKLIPSLPDSEGILERVYYLNATIEQVQNQFENIDDQTPIKKRELRDNLVELKTEFIRLSKLAKQAVEEGEVVTVYAANPWAPFGGVDEIIEGRTPKPNITVEAFQGEFESAALNIFNFSGNARTMRVEIDKLSGPTDAASISIDELFTLCETIDVPTQDADLSADALPELNGGNLLIVPAWEGRQLWIIINTKQLTPGTWNVKLSLKSLEVEPAVAEAELTIKIWDVPLPKKQALSLCHWGGTDHPKGALADQIAHGTNVFPRTVPPKVEFDKYGKIVNVDYSAHDVFIKRIAPHGTILFHSLVSLNGSSPAFSPPWLKAYKSFIPLWIKHLKELGYGYENFAFYPVDEPGLEHGKNVARFMKWAKLVRDIDPKIRIYANPVAEITM</sequence>
<dbReference type="InterPro" id="IPR045232">
    <property type="entry name" value="FAM234"/>
</dbReference>
<evidence type="ECO:0000256" key="4">
    <source>
        <dbReference type="ARBA" id="ARBA00023136"/>
    </source>
</evidence>
<feature type="domain" description="Lambda-carrageenase beta-propeller" evidence="7">
    <location>
        <begin position="260"/>
        <end position="363"/>
    </location>
</feature>
<dbReference type="InterPro" id="IPR015943">
    <property type="entry name" value="WD40/YVTN_repeat-like_dom_sf"/>
</dbReference>
<evidence type="ECO:0000313" key="8">
    <source>
        <dbReference type="EMBL" id="VAX22672.1"/>
    </source>
</evidence>
<feature type="domain" description="Pyrrolo-quinoline quinone repeat" evidence="6">
    <location>
        <begin position="26"/>
        <end position="219"/>
    </location>
</feature>
<keyword evidence="4 5" id="KW-0472">Membrane</keyword>
<dbReference type="InterPro" id="IPR002372">
    <property type="entry name" value="PQQ_rpt_dom"/>
</dbReference>
<dbReference type="Pfam" id="PF25292">
    <property type="entry name" value="Beta-prop_CGLA"/>
    <property type="match status" value="1"/>
</dbReference>
<comment type="subcellular location">
    <subcellularLocation>
        <location evidence="1">Membrane</location>
        <topology evidence="1">Single-pass membrane protein</topology>
    </subcellularLocation>
</comment>
<dbReference type="PANTHER" id="PTHR21419">
    <property type="match status" value="1"/>
</dbReference>
<evidence type="ECO:0000256" key="1">
    <source>
        <dbReference type="ARBA" id="ARBA00004167"/>
    </source>
</evidence>
<dbReference type="PANTHER" id="PTHR21419:SF23">
    <property type="entry name" value="PROTEIN DEFECTIVE IN EXINE FORMATION 1"/>
    <property type="match status" value="1"/>
</dbReference>
<proteinExistence type="predicted"/>
<keyword evidence="3 5" id="KW-1133">Transmembrane helix</keyword>
<dbReference type="SUPFAM" id="SSF69318">
    <property type="entry name" value="Integrin alpha N-terminal domain"/>
    <property type="match status" value="2"/>
</dbReference>
<dbReference type="InterPro" id="IPR057420">
    <property type="entry name" value="Beta-prop_CGLA"/>
</dbReference>
<accession>A0A3B1C3J9</accession>
<evidence type="ECO:0000256" key="2">
    <source>
        <dbReference type="ARBA" id="ARBA00022692"/>
    </source>
</evidence>
<evidence type="ECO:0000256" key="3">
    <source>
        <dbReference type="ARBA" id="ARBA00022989"/>
    </source>
</evidence>
<dbReference type="Pfam" id="PF13360">
    <property type="entry name" value="PQQ_2"/>
    <property type="match status" value="1"/>
</dbReference>
<dbReference type="InterPro" id="IPR028994">
    <property type="entry name" value="Integrin_alpha_N"/>
</dbReference>
<feature type="non-terminal residue" evidence="8">
    <location>
        <position position="848"/>
    </location>
</feature>
<evidence type="ECO:0000259" key="7">
    <source>
        <dbReference type="Pfam" id="PF25292"/>
    </source>
</evidence>
<name>A0A3B1C3J9_9ZZZZ</name>
<evidence type="ECO:0000256" key="5">
    <source>
        <dbReference type="SAM" id="Phobius"/>
    </source>
</evidence>
<dbReference type="EMBL" id="UOGD01000234">
    <property type="protein sequence ID" value="VAX22672.1"/>
    <property type="molecule type" value="Genomic_DNA"/>
</dbReference>
<keyword evidence="2 5" id="KW-0812">Transmembrane</keyword>
<dbReference type="GO" id="GO:0016020">
    <property type="term" value="C:membrane"/>
    <property type="evidence" value="ECO:0007669"/>
    <property type="project" value="UniProtKB-SubCell"/>
</dbReference>
<dbReference type="Gene3D" id="2.130.10.10">
    <property type="entry name" value="YVTN repeat-like/Quinoprotein amine dehydrogenase"/>
    <property type="match status" value="2"/>
</dbReference>
<organism evidence="8">
    <name type="scientific">hydrothermal vent metagenome</name>
    <dbReference type="NCBI Taxonomy" id="652676"/>
    <lineage>
        <taxon>unclassified sequences</taxon>
        <taxon>metagenomes</taxon>
        <taxon>ecological metagenomes</taxon>
    </lineage>
</organism>
<reference evidence="8" key="1">
    <citation type="submission" date="2018-06" db="EMBL/GenBank/DDBJ databases">
        <authorList>
            <person name="Zhirakovskaya E."/>
        </authorList>
    </citation>
    <scope>NUCLEOTIDE SEQUENCE</scope>
</reference>
<dbReference type="Gene3D" id="2.40.10.480">
    <property type="match status" value="1"/>
</dbReference>